<keyword evidence="2" id="KW-1185">Reference proteome</keyword>
<dbReference type="InParanoid" id="A0A1C7NDK7"/>
<sequence length="601" mass="68667">MSLKSKSKVLKCLRSSLSCPDYWQLDHQQWTVIGYYKKLIEVNPTVTRRTASGLFVRDLEQLLVAFISDRDVKKKVETLRSELKKSTGILADFWNKHSESLRKLALENSLGDTQIESALKRKAAISIVESCPNISKPKRTRYRKNKEEVIPSIDGAELVECDDVFVADSDLSVGTMIKRIACNLHEKTDTTLTCRERKIMTSGLSSILDLSDDSFESQRSLFTDEQWTELHARYDTKFQIERYHLDTEVEDCLLIVCNTLELSNDYGCVLKFIRKTQDRLSSSMSKLSLQIVECILNVTHTYQYLLSQPSAKNVTELDYYCTIWSPIFLTLFANSDHVHVKAGESINASSTKNKKEVYSSSHIKAFKIDVRFVVDMNSTEYDAAVGECAKSAEDNKAIKDEGKLTREAKDALDMVLNRVDQDVSTNIWIIQTCGASCSMSILNLFDNGLYIVNHKHSFSIPKTTAQFKNSISDILCNLLTMKREIEKLASHIISDRNHIIDISFNRESYAHKINPKVQYMRDTYYTPPRGTKSKIPHHLFGPPSRLNINSNIPRSVLHQKVSESVDVGHCQGYDLYGYKQTKDGKYYNKYTKKITDEHPMQ</sequence>
<name>A0A1C7NDK7_9FUNG</name>
<dbReference type="Proteomes" id="UP000093000">
    <property type="component" value="Unassembled WGS sequence"/>
</dbReference>
<organism evidence="1 2">
    <name type="scientific">Choanephora cucurbitarum</name>
    <dbReference type="NCBI Taxonomy" id="101091"/>
    <lineage>
        <taxon>Eukaryota</taxon>
        <taxon>Fungi</taxon>
        <taxon>Fungi incertae sedis</taxon>
        <taxon>Mucoromycota</taxon>
        <taxon>Mucoromycotina</taxon>
        <taxon>Mucoromycetes</taxon>
        <taxon>Mucorales</taxon>
        <taxon>Mucorineae</taxon>
        <taxon>Choanephoraceae</taxon>
        <taxon>Choanephoroideae</taxon>
        <taxon>Choanephora</taxon>
    </lineage>
</organism>
<comment type="caution">
    <text evidence="1">The sequence shown here is derived from an EMBL/GenBank/DDBJ whole genome shotgun (WGS) entry which is preliminary data.</text>
</comment>
<accession>A0A1C7NDK7</accession>
<protein>
    <submittedName>
        <fullName evidence="1">Uncharacterized protein</fullName>
    </submittedName>
</protein>
<evidence type="ECO:0000313" key="1">
    <source>
        <dbReference type="EMBL" id="OBZ87050.1"/>
    </source>
</evidence>
<dbReference type="OrthoDB" id="2242533at2759"/>
<dbReference type="STRING" id="101091.A0A1C7NDK7"/>
<evidence type="ECO:0000313" key="2">
    <source>
        <dbReference type="Proteomes" id="UP000093000"/>
    </source>
</evidence>
<gene>
    <name evidence="1" type="ORF">A0J61_04912</name>
</gene>
<dbReference type="EMBL" id="LUGH01000251">
    <property type="protein sequence ID" value="OBZ87050.1"/>
    <property type="molecule type" value="Genomic_DNA"/>
</dbReference>
<reference evidence="1 2" key="1">
    <citation type="submission" date="2016-03" db="EMBL/GenBank/DDBJ databases">
        <title>Choanephora cucurbitarum.</title>
        <authorList>
            <person name="Min B."/>
            <person name="Park H."/>
            <person name="Park J.-H."/>
            <person name="Shin H.-D."/>
            <person name="Choi I.-G."/>
        </authorList>
    </citation>
    <scope>NUCLEOTIDE SEQUENCE [LARGE SCALE GENOMIC DNA]</scope>
    <source>
        <strain evidence="1 2">KUS-F28377</strain>
    </source>
</reference>
<dbReference type="AlphaFoldDB" id="A0A1C7NDK7"/>
<proteinExistence type="predicted"/>